<gene>
    <name evidence="2" type="ORF">ASPGLDRAFT_86541</name>
</gene>
<organism evidence="2 3">
    <name type="scientific">Aspergillus glaucus CBS 516.65</name>
    <dbReference type="NCBI Taxonomy" id="1160497"/>
    <lineage>
        <taxon>Eukaryota</taxon>
        <taxon>Fungi</taxon>
        <taxon>Dikarya</taxon>
        <taxon>Ascomycota</taxon>
        <taxon>Pezizomycotina</taxon>
        <taxon>Eurotiomycetes</taxon>
        <taxon>Eurotiomycetidae</taxon>
        <taxon>Eurotiales</taxon>
        <taxon>Aspergillaceae</taxon>
        <taxon>Aspergillus</taxon>
        <taxon>Aspergillus subgen. Aspergillus</taxon>
    </lineage>
</organism>
<keyword evidence="3" id="KW-1185">Reference proteome</keyword>
<dbReference type="OrthoDB" id="4315677at2759"/>
<evidence type="ECO:0000313" key="2">
    <source>
        <dbReference type="EMBL" id="OJJ78414.1"/>
    </source>
</evidence>
<sequence length="222" mass="25451">MCQIVLEGGGAKHNLKERVFNTIIWQENQMHLVGYTLEHILSNGLISYNVDEKTAKEALAGHIDKIVLPILHRFNEVPEIEGLQSPRWEDGYLDIFSRDALQQLVTVLAYNKLLEPVRFDIKKVQAAIVKFLRGSPGRADKGMQFHFTEEREKGSSDIQRLYYNNNNNNNNNNKKKKKKKTGYALYCRLPLGSLRARRSDMLKSSPVSDCVPRRNTLNTEHG</sequence>
<proteinExistence type="predicted"/>
<dbReference type="Proteomes" id="UP000184300">
    <property type="component" value="Unassembled WGS sequence"/>
</dbReference>
<accession>A0A1L9V396</accession>
<protein>
    <submittedName>
        <fullName evidence="2">Uncharacterized protein</fullName>
    </submittedName>
</protein>
<evidence type="ECO:0000256" key="1">
    <source>
        <dbReference type="SAM" id="MobiDB-lite"/>
    </source>
</evidence>
<dbReference type="RefSeq" id="XP_022395112.1">
    <property type="nucleotide sequence ID" value="XM_022550393.1"/>
</dbReference>
<evidence type="ECO:0000313" key="3">
    <source>
        <dbReference type="Proteomes" id="UP000184300"/>
    </source>
</evidence>
<reference evidence="3" key="1">
    <citation type="journal article" date="2017" name="Genome Biol.">
        <title>Comparative genomics reveals high biological diversity and specific adaptations in the industrially and medically important fungal genus Aspergillus.</title>
        <authorList>
            <person name="de Vries R.P."/>
            <person name="Riley R."/>
            <person name="Wiebenga A."/>
            <person name="Aguilar-Osorio G."/>
            <person name="Amillis S."/>
            <person name="Uchima C.A."/>
            <person name="Anderluh G."/>
            <person name="Asadollahi M."/>
            <person name="Askin M."/>
            <person name="Barry K."/>
            <person name="Battaglia E."/>
            <person name="Bayram O."/>
            <person name="Benocci T."/>
            <person name="Braus-Stromeyer S.A."/>
            <person name="Caldana C."/>
            <person name="Canovas D."/>
            <person name="Cerqueira G.C."/>
            <person name="Chen F."/>
            <person name="Chen W."/>
            <person name="Choi C."/>
            <person name="Clum A."/>
            <person name="Dos Santos R.A."/>
            <person name="Damasio A.R."/>
            <person name="Diallinas G."/>
            <person name="Emri T."/>
            <person name="Fekete E."/>
            <person name="Flipphi M."/>
            <person name="Freyberg S."/>
            <person name="Gallo A."/>
            <person name="Gournas C."/>
            <person name="Habgood R."/>
            <person name="Hainaut M."/>
            <person name="Harispe M.L."/>
            <person name="Henrissat B."/>
            <person name="Hilden K.S."/>
            <person name="Hope R."/>
            <person name="Hossain A."/>
            <person name="Karabika E."/>
            <person name="Karaffa L."/>
            <person name="Karanyi Z."/>
            <person name="Krasevec N."/>
            <person name="Kuo A."/>
            <person name="Kusch H."/>
            <person name="LaButti K."/>
            <person name="Lagendijk E.L."/>
            <person name="Lapidus A."/>
            <person name="Levasseur A."/>
            <person name="Lindquist E."/>
            <person name="Lipzen A."/>
            <person name="Logrieco A.F."/>
            <person name="MacCabe A."/>
            <person name="Maekelae M.R."/>
            <person name="Malavazi I."/>
            <person name="Melin P."/>
            <person name="Meyer V."/>
            <person name="Mielnichuk N."/>
            <person name="Miskei M."/>
            <person name="Molnar A.P."/>
            <person name="Mule G."/>
            <person name="Ngan C.Y."/>
            <person name="Orejas M."/>
            <person name="Orosz E."/>
            <person name="Ouedraogo J.P."/>
            <person name="Overkamp K.M."/>
            <person name="Park H.-S."/>
            <person name="Perrone G."/>
            <person name="Piumi F."/>
            <person name="Punt P.J."/>
            <person name="Ram A.F."/>
            <person name="Ramon A."/>
            <person name="Rauscher S."/>
            <person name="Record E."/>
            <person name="Riano-Pachon D.M."/>
            <person name="Robert V."/>
            <person name="Roehrig J."/>
            <person name="Ruller R."/>
            <person name="Salamov A."/>
            <person name="Salih N.S."/>
            <person name="Samson R.A."/>
            <person name="Sandor E."/>
            <person name="Sanguinetti M."/>
            <person name="Schuetze T."/>
            <person name="Sepcic K."/>
            <person name="Shelest E."/>
            <person name="Sherlock G."/>
            <person name="Sophianopoulou V."/>
            <person name="Squina F.M."/>
            <person name="Sun H."/>
            <person name="Susca A."/>
            <person name="Todd R.B."/>
            <person name="Tsang A."/>
            <person name="Unkles S.E."/>
            <person name="van de Wiele N."/>
            <person name="van Rossen-Uffink D."/>
            <person name="Oliveira J.V."/>
            <person name="Vesth T.C."/>
            <person name="Visser J."/>
            <person name="Yu J.-H."/>
            <person name="Zhou M."/>
            <person name="Andersen M.R."/>
            <person name="Archer D.B."/>
            <person name="Baker S.E."/>
            <person name="Benoit I."/>
            <person name="Brakhage A.A."/>
            <person name="Braus G.H."/>
            <person name="Fischer R."/>
            <person name="Frisvad J.C."/>
            <person name="Goldman G.H."/>
            <person name="Houbraken J."/>
            <person name="Oakley B."/>
            <person name="Pocsi I."/>
            <person name="Scazzocchio C."/>
            <person name="Seiboth B."/>
            <person name="vanKuyk P.A."/>
            <person name="Wortman J."/>
            <person name="Dyer P.S."/>
            <person name="Grigoriev I.V."/>
        </authorList>
    </citation>
    <scope>NUCLEOTIDE SEQUENCE [LARGE SCALE GENOMIC DNA]</scope>
    <source>
        <strain evidence="3">CBS 516.65</strain>
    </source>
</reference>
<feature type="region of interest" description="Disordered" evidence="1">
    <location>
        <begin position="202"/>
        <end position="222"/>
    </location>
</feature>
<name>A0A1L9V396_ASPGL</name>
<dbReference type="VEuPathDB" id="FungiDB:ASPGLDRAFT_86541"/>
<dbReference type="AlphaFoldDB" id="A0A1L9V396"/>
<dbReference type="GeneID" id="34466653"/>
<dbReference type="EMBL" id="KV878960">
    <property type="protein sequence ID" value="OJJ78414.1"/>
    <property type="molecule type" value="Genomic_DNA"/>
</dbReference>